<accession>A0A7X2SZX6</accession>
<comment type="caution">
    <text evidence="1">The sequence shown here is derived from an EMBL/GenBank/DDBJ whole genome shotgun (WGS) entry which is preliminary data.</text>
</comment>
<evidence type="ECO:0000313" key="2">
    <source>
        <dbReference type="Proteomes" id="UP000460287"/>
    </source>
</evidence>
<proteinExistence type="predicted"/>
<gene>
    <name evidence="1" type="ORF">FYJ33_00490</name>
</gene>
<dbReference type="EMBL" id="VULX01000001">
    <property type="protein sequence ID" value="MSR89924.1"/>
    <property type="molecule type" value="Genomic_DNA"/>
</dbReference>
<reference evidence="1 2" key="1">
    <citation type="submission" date="2019-08" db="EMBL/GenBank/DDBJ databases">
        <title>In-depth cultivation of the pig gut microbiome towards novel bacterial diversity and tailored functional studies.</title>
        <authorList>
            <person name="Wylensek D."/>
            <person name="Hitch T.C.A."/>
            <person name="Clavel T."/>
        </authorList>
    </citation>
    <scope>NUCLEOTIDE SEQUENCE [LARGE SCALE GENOMIC DNA]</scope>
    <source>
        <strain evidence="1 2">WCA-383-APC-5B</strain>
    </source>
</reference>
<dbReference type="RefSeq" id="WP_154529807.1">
    <property type="nucleotide sequence ID" value="NZ_JAQXTV010000132.1"/>
</dbReference>
<organism evidence="1 2">
    <name type="scientific">Inconstantimicrobium porci</name>
    <dbReference type="NCBI Taxonomy" id="2652291"/>
    <lineage>
        <taxon>Bacteria</taxon>
        <taxon>Bacillati</taxon>
        <taxon>Bacillota</taxon>
        <taxon>Clostridia</taxon>
        <taxon>Eubacteriales</taxon>
        <taxon>Clostridiaceae</taxon>
        <taxon>Inconstantimicrobium</taxon>
    </lineage>
</organism>
<protein>
    <submittedName>
        <fullName evidence="1">Uncharacterized protein</fullName>
    </submittedName>
</protein>
<evidence type="ECO:0000313" key="1">
    <source>
        <dbReference type="EMBL" id="MSR89924.1"/>
    </source>
</evidence>
<sequence>MIKNRCPFCGSKRVKEIRYGSEGRDTKRYCCVPQYIFDNINRDFYCYQCRHIYSTDDLKRKAEYDKEKEKSKVILCVMFK</sequence>
<name>A0A7X2SZX6_9CLOT</name>
<dbReference type="AlphaFoldDB" id="A0A7X2SZX6"/>
<dbReference type="Proteomes" id="UP000460287">
    <property type="component" value="Unassembled WGS sequence"/>
</dbReference>
<keyword evidence="2" id="KW-1185">Reference proteome</keyword>